<dbReference type="PROSITE" id="PS51375">
    <property type="entry name" value="PPR"/>
    <property type="match status" value="9"/>
</dbReference>
<dbReference type="GO" id="GO:0009451">
    <property type="term" value="P:RNA modification"/>
    <property type="evidence" value="ECO:0007669"/>
    <property type="project" value="InterPro"/>
</dbReference>
<feature type="repeat" description="PPR" evidence="3">
    <location>
        <begin position="545"/>
        <end position="580"/>
    </location>
</feature>
<feature type="repeat" description="PPR" evidence="3">
    <location>
        <begin position="749"/>
        <end position="783"/>
    </location>
</feature>
<gene>
    <name evidence="6" type="ORF">NCGR_LOCUS25404</name>
</gene>
<feature type="repeat" description="PPR" evidence="3">
    <location>
        <begin position="125"/>
        <end position="155"/>
    </location>
</feature>
<feature type="region of interest" description="Disordered" evidence="4">
    <location>
        <begin position="1"/>
        <end position="64"/>
    </location>
</feature>
<sequence length="1139" mass="126019">MHPRKLPPLPHLTLRSASSSSAAASVSPLPPRGLPPPVPLRDLLAHRLPPPRSPPSPPPPRPHADLVLLLRRRGDGNSPENLHVELIKRGLNHDLFLSNHLVNSYAKGARLAAASLVFDEMPERNAVSWTCLLSGYVLQGIAEEAFRVFRAMLREVEPGCRPTSFTFGTLLRACQDGGPNRLGFAIQVHGLLSKTEYASNTTVCNALISMYGSCTVGPPILAQRVFDGTPIRDLITWNALMSVYAKKGDVVSTFTLFMDMQRDDSRIQLRPTEHTFGSLITATSLSSGSSAVLDQVFVRVLKSGCSSDLYVGSALVSAFARHGLIDEAKDIFLSLKEKNAVTLNGLIVGLVRQHCSEEAVKIFVGTRNTVVVNADTYVVLLSAIAEYSISEEGLRKGKEVHGHMLRTGLTDLKIAVSNGLVNMYAKCGAIDSASKIFQLMEATDRISWNTIISALDQNGNCEEAVMHYCLMRQSCISPSNFAVISCLSSCAGLKLLTAGQQVHCDAVKWGLDLDTSVSNVLVKMYGECGAMSDYWKVFNSMAEHDEVSWNSMMGIMASSQAPISETVEVFNNMMRGGLIPNKVTFVNLLAALSPLSVLELGKQVHAAVLKHGVMDDNVVDNALISCYAKSGDMDSCEHLFSNMSGRRDAVSWNSMISGYIYNGHLQEAMDCVWLMLHSGQIMDCCTFSIILNACASVAALERGMEMHAFGIRSHLESDVVVESALVDMYSKCGRVDYASKLFNSMTQRNEFSWNSMISGYARHGLGRKALEIFEEMLRSRESPDHVTFVSVLSACSHAGLVERGLEYFEMMPDHGILPQIEHYSCVIDLLGRAGKIDKIKEYIQRMPMKPNALIWRTVLVACRQSKDGSKIDLGREASRVLLEIEPQNPVNYVLASNFHAATGMWEDTAKARAAMRQATVKKEAGRSWVTLNDGVHTFIAGDRSHPNTKEIYEKLNFLIQNIRNAGYVPLTEYALYDLEEENKEELLSYHSEKLAVAFVLTRSSSGPIRIMKNLRVGSVPVPNLSGHTTLPDARHTWEYKYLGFTSSAQWNRGLVAILNLGVNRTRQQTEKRKRDAEEGDAMKEMENRAMYSKQDMDIHAALEEMRSMKEEKAIAELDEELYQINHFSCNSPSLHRNAD</sequence>
<dbReference type="FunFam" id="1.25.40.10:FF:000381">
    <property type="entry name" value="Pentatricopeptide repeat-containing protein"/>
    <property type="match status" value="2"/>
</dbReference>
<dbReference type="FunFam" id="1.25.40.10:FF:000031">
    <property type="entry name" value="Pentatricopeptide repeat-containing protein mitochondrial"/>
    <property type="match status" value="1"/>
</dbReference>
<dbReference type="NCBIfam" id="TIGR00756">
    <property type="entry name" value="PPR"/>
    <property type="match status" value="5"/>
</dbReference>
<evidence type="ECO:0000256" key="4">
    <source>
        <dbReference type="SAM" id="MobiDB-lite"/>
    </source>
</evidence>
<dbReference type="Pfam" id="PF20430">
    <property type="entry name" value="Eplus_motif"/>
    <property type="match status" value="1"/>
</dbReference>
<evidence type="ECO:0000256" key="2">
    <source>
        <dbReference type="ARBA" id="ARBA00022946"/>
    </source>
</evidence>
<feature type="repeat" description="PPR" evidence="3">
    <location>
        <begin position="308"/>
        <end position="342"/>
    </location>
</feature>
<dbReference type="Pfam" id="PF20431">
    <property type="entry name" value="E_motif"/>
    <property type="match status" value="1"/>
</dbReference>
<dbReference type="Pfam" id="PF01535">
    <property type="entry name" value="PPR"/>
    <property type="match status" value="6"/>
</dbReference>
<feature type="repeat" description="PPR" evidence="3">
    <location>
        <begin position="444"/>
        <end position="478"/>
    </location>
</feature>
<dbReference type="Pfam" id="PF13041">
    <property type="entry name" value="PPR_2"/>
    <property type="match status" value="3"/>
</dbReference>
<feature type="repeat" description="PPR" evidence="3">
    <location>
        <begin position="233"/>
        <end position="267"/>
    </location>
</feature>
<comment type="caution">
    <text evidence="6">The sequence shown here is derived from an EMBL/GenBank/DDBJ whole genome shotgun (WGS) entry which is preliminary data.</text>
</comment>
<dbReference type="InterPro" id="IPR046848">
    <property type="entry name" value="E_motif"/>
</dbReference>
<dbReference type="Pfam" id="PF14432">
    <property type="entry name" value="DYW_deaminase"/>
    <property type="match status" value="1"/>
</dbReference>
<evidence type="ECO:0000313" key="6">
    <source>
        <dbReference type="EMBL" id="CAD6238051.1"/>
    </source>
</evidence>
<reference evidence="6" key="1">
    <citation type="submission" date="2020-10" db="EMBL/GenBank/DDBJ databases">
        <authorList>
            <person name="Han B."/>
            <person name="Lu T."/>
            <person name="Zhao Q."/>
            <person name="Huang X."/>
            <person name="Zhao Y."/>
        </authorList>
    </citation>
    <scope>NUCLEOTIDE SEQUENCE</scope>
</reference>
<dbReference type="FunFam" id="1.25.40.10:FF:000366">
    <property type="entry name" value="Pentatricopeptide (PPR) repeat-containing protein"/>
    <property type="match status" value="1"/>
</dbReference>
<dbReference type="Pfam" id="PF04502">
    <property type="entry name" value="Saf4_Yju2"/>
    <property type="match status" value="1"/>
</dbReference>
<dbReference type="InterPro" id="IPR032867">
    <property type="entry name" value="DYW_dom"/>
</dbReference>
<dbReference type="InterPro" id="IPR046960">
    <property type="entry name" value="PPR_At4g14850-like_plant"/>
</dbReference>
<dbReference type="GO" id="GO:0008270">
    <property type="term" value="F:zinc ion binding"/>
    <property type="evidence" value="ECO:0007669"/>
    <property type="project" value="InterPro"/>
</dbReference>
<dbReference type="PANTHER" id="PTHR47926">
    <property type="entry name" value="PENTATRICOPEPTIDE REPEAT-CONTAINING PROTEIN"/>
    <property type="match status" value="1"/>
</dbReference>
<keyword evidence="2" id="KW-0809">Transit peptide</keyword>
<dbReference type="PANTHER" id="PTHR47926:SF390">
    <property type="entry name" value="TETRATRICOPEPTIDE REPEAT-LIKE SUPERFAMILY PROTEIN"/>
    <property type="match status" value="1"/>
</dbReference>
<evidence type="ECO:0000256" key="3">
    <source>
        <dbReference type="PROSITE-ProRule" id="PRU00708"/>
    </source>
</evidence>
<evidence type="ECO:0000256" key="1">
    <source>
        <dbReference type="ARBA" id="ARBA00022737"/>
    </source>
</evidence>
<dbReference type="InterPro" id="IPR046849">
    <property type="entry name" value="E2_motif"/>
</dbReference>
<dbReference type="Gene3D" id="1.25.40.10">
    <property type="entry name" value="Tetratricopeptide repeat domain"/>
    <property type="match status" value="7"/>
</dbReference>
<dbReference type="AlphaFoldDB" id="A0A811PB64"/>
<dbReference type="FunFam" id="1.25.40.10:FF:002168">
    <property type="entry name" value="Pentatricopeptide repeat-containing protein At3g50420"/>
    <property type="match status" value="1"/>
</dbReference>
<name>A0A811PB64_9POAL</name>
<accession>A0A811PB64</accession>
<dbReference type="EMBL" id="CAJGYO010000006">
    <property type="protein sequence ID" value="CAD6238051.1"/>
    <property type="molecule type" value="Genomic_DNA"/>
</dbReference>
<feature type="compositionally biased region" description="Basic and acidic residues" evidence="4">
    <location>
        <begin position="1067"/>
        <end position="1087"/>
    </location>
</feature>
<evidence type="ECO:0000313" key="7">
    <source>
        <dbReference type="Proteomes" id="UP000604825"/>
    </source>
</evidence>
<feature type="compositionally biased region" description="Pro residues" evidence="4">
    <location>
        <begin position="28"/>
        <end position="39"/>
    </location>
</feature>
<protein>
    <recommendedName>
        <fullName evidence="5">DYW domain-containing protein</fullName>
    </recommendedName>
</protein>
<organism evidence="6 7">
    <name type="scientific">Miscanthus lutarioriparius</name>
    <dbReference type="NCBI Taxonomy" id="422564"/>
    <lineage>
        <taxon>Eukaryota</taxon>
        <taxon>Viridiplantae</taxon>
        <taxon>Streptophyta</taxon>
        <taxon>Embryophyta</taxon>
        <taxon>Tracheophyta</taxon>
        <taxon>Spermatophyta</taxon>
        <taxon>Magnoliopsida</taxon>
        <taxon>Liliopsida</taxon>
        <taxon>Poales</taxon>
        <taxon>Poaceae</taxon>
        <taxon>PACMAD clade</taxon>
        <taxon>Panicoideae</taxon>
        <taxon>Andropogonodae</taxon>
        <taxon>Andropogoneae</taxon>
        <taxon>Saccharinae</taxon>
        <taxon>Miscanthus</taxon>
    </lineage>
</organism>
<feature type="region of interest" description="Disordered" evidence="4">
    <location>
        <begin position="1066"/>
        <end position="1090"/>
    </location>
</feature>
<dbReference type="GO" id="GO:0000398">
    <property type="term" value="P:mRNA splicing, via spliceosome"/>
    <property type="evidence" value="ECO:0007669"/>
    <property type="project" value="InterPro"/>
</dbReference>
<dbReference type="FunFam" id="1.25.40.10:FF:000694">
    <property type="entry name" value="Pentatricopeptide repeat-containing protein At3g50420"/>
    <property type="match status" value="1"/>
</dbReference>
<dbReference type="InterPro" id="IPR007590">
    <property type="entry name" value="Saf4/Yju2"/>
</dbReference>
<dbReference type="InterPro" id="IPR002885">
    <property type="entry name" value="PPR_rpt"/>
</dbReference>
<feature type="compositionally biased region" description="Pro residues" evidence="4">
    <location>
        <begin position="48"/>
        <end position="61"/>
    </location>
</feature>
<feature type="repeat" description="PPR" evidence="3">
    <location>
        <begin position="718"/>
        <end position="748"/>
    </location>
</feature>
<keyword evidence="7" id="KW-1185">Reference proteome</keyword>
<keyword evidence="1" id="KW-0677">Repeat</keyword>
<proteinExistence type="predicted"/>
<dbReference type="FunFam" id="1.25.40.10:FF:002084">
    <property type="entry name" value="Putative pentatricopeptide repeat-containing protein"/>
    <property type="match status" value="1"/>
</dbReference>
<feature type="compositionally biased region" description="Pro residues" evidence="4">
    <location>
        <begin position="1"/>
        <end position="10"/>
    </location>
</feature>
<feature type="compositionally biased region" description="Low complexity" evidence="4">
    <location>
        <begin position="16"/>
        <end position="27"/>
    </location>
</feature>
<evidence type="ECO:0000259" key="5">
    <source>
        <dbReference type="Pfam" id="PF14432"/>
    </source>
</evidence>
<dbReference type="InterPro" id="IPR011990">
    <property type="entry name" value="TPR-like_helical_dom_sf"/>
</dbReference>
<dbReference type="GO" id="GO:0003723">
    <property type="term" value="F:RNA binding"/>
    <property type="evidence" value="ECO:0007669"/>
    <property type="project" value="InterPro"/>
</dbReference>
<feature type="repeat" description="PPR" evidence="3">
    <location>
        <begin position="648"/>
        <end position="682"/>
    </location>
</feature>
<feature type="repeat" description="PPR" evidence="3">
    <location>
        <begin position="784"/>
        <end position="818"/>
    </location>
</feature>
<dbReference type="Proteomes" id="UP000604825">
    <property type="component" value="Unassembled WGS sequence"/>
</dbReference>
<dbReference type="OrthoDB" id="645871at2759"/>
<feature type="domain" description="DYW" evidence="5">
    <location>
        <begin position="966"/>
        <end position="1017"/>
    </location>
</feature>